<dbReference type="Pfam" id="PF13426">
    <property type="entry name" value="PAS_9"/>
    <property type="match status" value="1"/>
</dbReference>
<feature type="domain" description="PAC" evidence="13">
    <location>
        <begin position="662"/>
        <end position="714"/>
    </location>
</feature>
<evidence type="ECO:0000256" key="6">
    <source>
        <dbReference type="ARBA" id="ARBA00022777"/>
    </source>
</evidence>
<dbReference type="Pfam" id="PF08448">
    <property type="entry name" value="PAS_4"/>
    <property type="match status" value="2"/>
</dbReference>
<name>A0A7C3PJE0_9CYAN</name>
<feature type="domain" description="Response regulatory" evidence="11">
    <location>
        <begin position="1516"/>
        <end position="1634"/>
    </location>
</feature>
<evidence type="ECO:0000259" key="13">
    <source>
        <dbReference type="PROSITE" id="PS50113"/>
    </source>
</evidence>
<dbReference type="SUPFAM" id="SSF55785">
    <property type="entry name" value="PYP-like sensor domain (PAS domain)"/>
    <property type="match status" value="8"/>
</dbReference>
<dbReference type="FunFam" id="3.30.450.20:FF:000099">
    <property type="entry name" value="Sensory box sensor histidine kinase"/>
    <property type="match status" value="4"/>
</dbReference>
<dbReference type="Pfam" id="PF02518">
    <property type="entry name" value="HATPase_c"/>
    <property type="match status" value="1"/>
</dbReference>
<dbReference type="CDD" id="cd00130">
    <property type="entry name" value="PAS"/>
    <property type="match status" value="7"/>
</dbReference>
<dbReference type="InterPro" id="IPR003594">
    <property type="entry name" value="HATPase_dom"/>
</dbReference>
<keyword evidence="4 9" id="KW-0597">Phosphoprotein</keyword>
<dbReference type="Pfam" id="PF00512">
    <property type="entry name" value="HisKA"/>
    <property type="match status" value="1"/>
</dbReference>
<feature type="domain" description="PAS" evidence="12">
    <location>
        <begin position="715"/>
        <end position="770"/>
    </location>
</feature>
<sequence>MAMADKGGLFFENWLIGGGEMGALIRARFASASDRLNPSQHPLGSTTTWPHSLKTALSILLNTSSPMFLIWGRDRLLFYNDAYSALLKASNTLIAPGQPLNSNWGNVWTEVRADIEYVFSTGQPLQQQRECVVNQLNGNSQSRFNWSYNALWDESEHVAGVFVTGCFMSPAAIIQPDDSKLVVERSQTGVSLTSSEASFRYIADYLPVMVWVSDPHGKGVWVNQKWCQFTGQTLAEAFDDGWLAAIHPEDLNFVQQGNLQAHQAHELVQREYRLRRHDGEYRWVFDSALPWFSDTNHFLGYVGSVVDITALKHTEGDCQQAEAAFQESEHRFRRIFDCNMIGMGIWNRSGGITHANDALLNLIGYSREELTAGLLSWYTLTPPEQLELDEQSLAEIEATGVSSPYEKEYIHKTGRRVPVLVGGDPFTGTADSGVFFAIDLTERKRAERALRRSEERLRLAVESAQLGTWDVDLLTGKAIWSELHFTMLGYEPTPTGEASESMWIQCIHPDDRERVLQEWQRSRQEHRSYQTEYRVIRPDNGQTAWLTALGTFTYDSHGEAIRSTGVLFDITERKRVEAEHSQVEAALRESEALKQSILDSSSDCIKLVSLDGQILYVNTGGLLTLEAEDLDSVVGCSWFSFWHAKEADLNAAIAAAKAGNIGRFQGYCPTLKQKSRWWDVIITPLRDASDQVAKLVVISRDITEQKQAEAELQESETRFRQLADTAPTLIWMAGTDQLCNYFNQSWLNFTGRTLEQEMGNGWAEAVHPDDLQDCLTTYTTAFDTCQSFEMEYRLRRYDGEYRWIFDSGVPRFTPDGEFLGFIGSCFDIHDRKQIEAMLQQREAELRLVTNAVPALISFVDADQCYRFNNRGYEEWFGRPASENYGRHLRDVLGDTAYEEIRPYVERVLTGEQVNFESWLPYKQGGGRFVDVTYVPRFSSQGAVEGFVALVNDISDRKQAEIDLRRSEQRYRTLTEATAQIIWDTQAPDGQFITQQLGWSRFTGQTFDEYKGWGWLDAVHPDDRATTKEIWTSTLRSQTPCEMEHRLRRYDGVYRYMSVRAVAVFEADGTVREWIGVHTDVSDRKQTEADLRQSEERYRYLAESIPQLVWTSTADGRLLDVNQRWSMYTGLTLEQAQTGGWEAVVHPDDVPMLSQNWLLAQQAGTDYHAEGRMRGADGVYRWHLHQAVSLKNEAGQIIKWFGTATDIEEQKQLEQHRDLVLQQEQAARAEAEKANRIKDEFLAVLSHELRSPLNPILGWSRLLQTGKLNAEKSQLALATIERNAQLQAELIEDLLDVSRILQGKLSLAVSPVNLSATIQAAIETVRLAADAKGIQIETKLDPAVGMVLGDSTRLQQVVWNLLSNGVKFTPGGGRVEVQLKQVELGGIDQSKSRPVPDSLSPSFHAVAASSVSPSSCTYAQITVSDTGKGIAPDFLPHVFDYFRQEDGATTRKFGGLGLGLAIVRHLVELHGGTIKVDSPGENLGATFTVQLPLMPTQQPAVRTHPVSELPPDLQDIQILVVDDDDDTRELVVFLLEQAGARVIAAASAKVGFQTITQSRFDVLISDIGMPEMDGYMLMRRVRSLPPELGGQIPAIALTAYAGEIDYQQALAAGFQQHIPKPVRPDALVRAIVQLLDQKT</sequence>
<comment type="similarity">
    <text evidence="2">In the N-terminal section; belongs to the phytochrome family.</text>
</comment>
<organism evidence="14">
    <name type="scientific">Oscillatoriales cyanobacterium SpSt-418</name>
    <dbReference type="NCBI Taxonomy" id="2282169"/>
    <lineage>
        <taxon>Bacteria</taxon>
        <taxon>Bacillati</taxon>
        <taxon>Cyanobacteriota</taxon>
        <taxon>Cyanophyceae</taxon>
        <taxon>Oscillatoriophycideae</taxon>
        <taxon>Oscillatoriales</taxon>
    </lineage>
</organism>
<keyword evidence="7" id="KW-0902">Two-component regulatory system</keyword>
<evidence type="ECO:0000259" key="10">
    <source>
        <dbReference type="PROSITE" id="PS50109"/>
    </source>
</evidence>
<dbReference type="InterPro" id="IPR003661">
    <property type="entry name" value="HisK_dim/P_dom"/>
</dbReference>
<dbReference type="PROSITE" id="PS50109">
    <property type="entry name" value="HIS_KIN"/>
    <property type="match status" value="1"/>
</dbReference>
<dbReference type="InterPro" id="IPR001610">
    <property type="entry name" value="PAC"/>
</dbReference>
<dbReference type="Gene3D" id="3.30.565.10">
    <property type="entry name" value="Histidine kinase-like ATPase, C-terminal domain"/>
    <property type="match status" value="1"/>
</dbReference>
<dbReference type="InterPro" id="IPR013655">
    <property type="entry name" value="PAS_fold_3"/>
</dbReference>
<feature type="domain" description="PAS" evidence="12">
    <location>
        <begin position="195"/>
        <end position="271"/>
    </location>
</feature>
<dbReference type="InterPro" id="IPR035965">
    <property type="entry name" value="PAS-like_dom_sf"/>
</dbReference>
<dbReference type="PRINTS" id="PR00344">
    <property type="entry name" value="BCTRLSENSOR"/>
</dbReference>
<dbReference type="InterPro" id="IPR000700">
    <property type="entry name" value="PAS-assoc_C"/>
</dbReference>
<evidence type="ECO:0000256" key="2">
    <source>
        <dbReference type="ARBA" id="ARBA00006402"/>
    </source>
</evidence>
<dbReference type="Gene3D" id="2.10.70.100">
    <property type="match status" value="1"/>
</dbReference>
<dbReference type="Pfam" id="PF00072">
    <property type="entry name" value="Response_reg"/>
    <property type="match status" value="1"/>
</dbReference>
<accession>A0A7C3PJE0</accession>
<dbReference type="PROSITE" id="PS50113">
    <property type="entry name" value="PAC"/>
    <property type="match status" value="7"/>
</dbReference>
<comment type="caution">
    <text evidence="14">The sequence shown here is derived from an EMBL/GenBank/DDBJ whole genome shotgun (WGS) entry which is preliminary data.</text>
</comment>
<dbReference type="PANTHER" id="PTHR43304:SF1">
    <property type="entry name" value="PAC DOMAIN-CONTAINING PROTEIN"/>
    <property type="match status" value="1"/>
</dbReference>
<dbReference type="Gene3D" id="1.10.287.130">
    <property type="match status" value="1"/>
</dbReference>
<dbReference type="InterPro" id="IPR036890">
    <property type="entry name" value="HATPase_C_sf"/>
</dbReference>
<feature type="domain" description="PAC" evidence="13">
    <location>
        <begin position="1166"/>
        <end position="1218"/>
    </location>
</feature>
<dbReference type="SUPFAM" id="SSF55874">
    <property type="entry name" value="ATPase domain of HSP90 chaperone/DNA topoisomerase II/histidine kinase"/>
    <property type="match status" value="1"/>
</dbReference>
<dbReference type="GO" id="GO:0000155">
    <property type="term" value="F:phosphorelay sensor kinase activity"/>
    <property type="evidence" value="ECO:0007669"/>
    <property type="project" value="InterPro"/>
</dbReference>
<feature type="domain" description="PAC" evidence="13">
    <location>
        <begin position="529"/>
        <end position="582"/>
    </location>
</feature>
<keyword evidence="6" id="KW-0418">Kinase</keyword>
<dbReference type="SUPFAM" id="SSF52172">
    <property type="entry name" value="CheY-like"/>
    <property type="match status" value="1"/>
</dbReference>
<evidence type="ECO:0000256" key="8">
    <source>
        <dbReference type="ARBA" id="ARBA00074306"/>
    </source>
</evidence>
<feature type="domain" description="PAS" evidence="12">
    <location>
        <begin position="1093"/>
        <end position="1154"/>
    </location>
</feature>
<evidence type="ECO:0000256" key="7">
    <source>
        <dbReference type="ARBA" id="ARBA00023012"/>
    </source>
</evidence>
<feature type="domain" description="Histidine kinase" evidence="10">
    <location>
        <begin position="1243"/>
        <end position="1494"/>
    </location>
</feature>
<dbReference type="EMBL" id="DSRU01000400">
    <property type="protein sequence ID" value="HFN01356.1"/>
    <property type="molecule type" value="Genomic_DNA"/>
</dbReference>
<feature type="domain" description="PAC" evidence="13">
    <location>
        <begin position="268"/>
        <end position="320"/>
    </location>
</feature>
<dbReference type="NCBIfam" id="TIGR00229">
    <property type="entry name" value="sensory_box"/>
    <property type="match status" value="8"/>
</dbReference>
<dbReference type="Gene3D" id="3.40.50.2300">
    <property type="match status" value="1"/>
</dbReference>
<feature type="domain" description="PAC" evidence="13">
    <location>
        <begin position="788"/>
        <end position="840"/>
    </location>
</feature>
<protein>
    <recommendedName>
        <fullName evidence="8">Circadian input-output histidine kinase CikA</fullName>
        <ecNumber evidence="3">2.7.13.3</ecNumber>
    </recommendedName>
</protein>
<dbReference type="InterPro" id="IPR013656">
    <property type="entry name" value="PAS_4"/>
</dbReference>
<dbReference type="SMART" id="SM00387">
    <property type="entry name" value="HATPase_c"/>
    <property type="match status" value="1"/>
</dbReference>
<dbReference type="SMART" id="SM00448">
    <property type="entry name" value="REC"/>
    <property type="match status" value="1"/>
</dbReference>
<evidence type="ECO:0000256" key="9">
    <source>
        <dbReference type="PROSITE-ProRule" id="PRU00169"/>
    </source>
</evidence>
<dbReference type="PROSITE" id="PS50110">
    <property type="entry name" value="RESPONSE_REGULATORY"/>
    <property type="match status" value="1"/>
</dbReference>
<dbReference type="SMART" id="SM00388">
    <property type="entry name" value="HisKA"/>
    <property type="match status" value="1"/>
</dbReference>
<evidence type="ECO:0000256" key="1">
    <source>
        <dbReference type="ARBA" id="ARBA00000085"/>
    </source>
</evidence>
<dbReference type="PANTHER" id="PTHR43304">
    <property type="entry name" value="PHYTOCHROME-LIKE PROTEIN CPH1"/>
    <property type="match status" value="1"/>
</dbReference>
<dbReference type="PROSITE" id="PS50112">
    <property type="entry name" value="PAS"/>
    <property type="match status" value="5"/>
</dbReference>
<evidence type="ECO:0000256" key="3">
    <source>
        <dbReference type="ARBA" id="ARBA00012438"/>
    </source>
</evidence>
<dbReference type="InterPro" id="IPR036097">
    <property type="entry name" value="HisK_dim/P_sf"/>
</dbReference>
<feature type="modified residue" description="4-aspartylphosphate" evidence="9">
    <location>
        <position position="1565"/>
    </location>
</feature>
<evidence type="ECO:0000256" key="5">
    <source>
        <dbReference type="ARBA" id="ARBA00022679"/>
    </source>
</evidence>
<dbReference type="SMART" id="SM00091">
    <property type="entry name" value="PAS"/>
    <property type="match status" value="8"/>
</dbReference>
<feature type="domain" description="PAC" evidence="13">
    <location>
        <begin position="1040"/>
        <end position="1092"/>
    </location>
</feature>
<dbReference type="InterPro" id="IPR005467">
    <property type="entry name" value="His_kinase_dom"/>
</dbReference>
<dbReference type="InterPro" id="IPR004358">
    <property type="entry name" value="Sig_transdc_His_kin-like_C"/>
</dbReference>
<dbReference type="CDD" id="cd17580">
    <property type="entry name" value="REC_2_DhkD-like"/>
    <property type="match status" value="1"/>
</dbReference>
<dbReference type="FunFam" id="3.30.565.10:FF:000010">
    <property type="entry name" value="Sensor histidine kinase RcsC"/>
    <property type="match status" value="1"/>
</dbReference>
<dbReference type="SUPFAM" id="SSF47384">
    <property type="entry name" value="Homodimeric domain of signal transducing histidine kinase"/>
    <property type="match status" value="1"/>
</dbReference>
<keyword evidence="5" id="KW-0808">Transferase</keyword>
<gene>
    <name evidence="14" type="ORF">ENR64_27145</name>
</gene>
<feature type="domain" description="PAC" evidence="13">
    <location>
        <begin position="913"/>
        <end position="965"/>
    </location>
</feature>
<dbReference type="InterPro" id="IPR011006">
    <property type="entry name" value="CheY-like_superfamily"/>
</dbReference>
<evidence type="ECO:0000259" key="12">
    <source>
        <dbReference type="PROSITE" id="PS50112"/>
    </source>
</evidence>
<dbReference type="CDD" id="cd00082">
    <property type="entry name" value="HisKA"/>
    <property type="match status" value="1"/>
</dbReference>
<reference evidence="14" key="1">
    <citation type="journal article" date="2020" name="mSystems">
        <title>Genome- and Community-Level Interaction Insights into Carbon Utilization and Element Cycling Functions of Hydrothermarchaeota in Hydrothermal Sediment.</title>
        <authorList>
            <person name="Zhou Z."/>
            <person name="Liu Y."/>
            <person name="Xu W."/>
            <person name="Pan J."/>
            <person name="Luo Z.H."/>
            <person name="Li M."/>
        </authorList>
    </citation>
    <scope>NUCLEOTIDE SEQUENCE [LARGE SCALE GENOMIC DNA]</scope>
    <source>
        <strain evidence="14">SpSt-418</strain>
    </source>
</reference>
<dbReference type="InterPro" id="IPR052162">
    <property type="entry name" value="Sensor_kinase/Photoreceptor"/>
</dbReference>
<evidence type="ECO:0000259" key="11">
    <source>
        <dbReference type="PROSITE" id="PS50110"/>
    </source>
</evidence>
<evidence type="ECO:0000256" key="4">
    <source>
        <dbReference type="ARBA" id="ARBA00022553"/>
    </source>
</evidence>
<feature type="domain" description="PAS" evidence="12">
    <location>
        <begin position="328"/>
        <end position="400"/>
    </location>
</feature>
<dbReference type="InterPro" id="IPR001789">
    <property type="entry name" value="Sig_transdc_resp-reg_receiver"/>
</dbReference>
<feature type="domain" description="PAS" evidence="12">
    <location>
        <begin position="841"/>
        <end position="911"/>
    </location>
</feature>
<evidence type="ECO:0000313" key="14">
    <source>
        <dbReference type="EMBL" id="HFN01356.1"/>
    </source>
</evidence>
<dbReference type="EC" id="2.7.13.3" evidence="3"/>
<dbReference type="InterPro" id="IPR000014">
    <property type="entry name" value="PAS"/>
</dbReference>
<dbReference type="Gene3D" id="3.30.450.20">
    <property type="entry name" value="PAS domain"/>
    <property type="match status" value="9"/>
</dbReference>
<proteinExistence type="inferred from homology"/>
<comment type="catalytic activity">
    <reaction evidence="1">
        <text>ATP + protein L-histidine = ADP + protein N-phospho-L-histidine.</text>
        <dbReference type="EC" id="2.7.13.3"/>
    </reaction>
</comment>
<dbReference type="SMART" id="SM00086">
    <property type="entry name" value="PAC"/>
    <property type="match status" value="8"/>
</dbReference>
<dbReference type="Pfam" id="PF08447">
    <property type="entry name" value="PAS_3"/>
    <property type="match status" value="5"/>
</dbReference>